<sequence length="193" mass="22134">MIHYRENCTCKTFHPLTDICTECSHHNHYAFTQHAKNGTDSLDEDEQKLLVRLRTEPNCKLRVGPKRHSGCGHVGVWQGSACAICAQKRRDRRIDDKAKTDVGYIESVRQQLSQVKENIDALKKQEEMLQNIITLTEMGIDVGRVTPLIRVKSPRQQAIADGKRWYIPYEPCKHCNTIAERYVANGKCRNCGR</sequence>
<protein>
    <submittedName>
        <fullName evidence="2">Uncharacterized protein</fullName>
    </submittedName>
</protein>
<reference evidence="2 3" key="1">
    <citation type="submission" date="2017-11" db="EMBL/GenBank/DDBJ databases">
        <title>Complete genome sequence of phytopathogenic Pectobacterium atrosepticum bacteriophage Peat2 includes a CRISPR Cas4 nuclease.</title>
        <authorList>
            <person name="Kalischuk M."/>
            <person name="Hachey J."/>
            <person name="Thomas D."/>
            <person name="Kawchuk L."/>
        </authorList>
    </citation>
    <scope>NUCLEOTIDE SEQUENCE [LARGE SCALE GENOMIC DNA]</scope>
</reference>
<dbReference type="GeneID" id="41901012"/>
<evidence type="ECO:0000313" key="3">
    <source>
        <dbReference type="Proteomes" id="UP000241775"/>
    </source>
</evidence>
<dbReference type="EMBL" id="MG432137">
    <property type="protein sequence ID" value="ATV25095.1"/>
    <property type="molecule type" value="Genomic_DNA"/>
</dbReference>
<evidence type="ECO:0000256" key="1">
    <source>
        <dbReference type="SAM" id="Coils"/>
    </source>
</evidence>
<dbReference type="RefSeq" id="YP_009702211.1">
    <property type="nucleotide sequence ID" value="NC_044940.1"/>
</dbReference>
<name>A0A2H4N7D7_9CAUD</name>
<organism evidence="2 3">
    <name type="scientific">Pectobacterium phage PEAT2</name>
    <dbReference type="NCBI Taxonomy" id="2053078"/>
    <lineage>
        <taxon>Viruses</taxon>
        <taxon>Duplodnaviria</taxon>
        <taxon>Heunggongvirae</taxon>
        <taxon>Uroviricota</taxon>
        <taxon>Caudoviricetes</taxon>
        <taxon>Jameshumphriesvirinae</taxon>
        <taxon>Peatvirus</taxon>
        <taxon>Peatvirus peat2</taxon>
    </lineage>
</organism>
<dbReference type="KEGG" id="vg:41901012"/>
<evidence type="ECO:0000313" key="2">
    <source>
        <dbReference type="EMBL" id="ATV25095.1"/>
    </source>
</evidence>
<keyword evidence="1" id="KW-0175">Coiled coil</keyword>
<keyword evidence="3" id="KW-1185">Reference proteome</keyword>
<dbReference type="Proteomes" id="UP000241775">
    <property type="component" value="Segment"/>
</dbReference>
<accession>A0A2H4N7D7</accession>
<feature type="coiled-coil region" evidence="1">
    <location>
        <begin position="105"/>
        <end position="132"/>
    </location>
</feature>
<proteinExistence type="predicted"/>